<evidence type="ECO:0000259" key="6">
    <source>
        <dbReference type="PROSITE" id="PS50808"/>
    </source>
</evidence>
<dbReference type="InterPro" id="IPR003656">
    <property type="entry name" value="Znf_BED"/>
</dbReference>
<dbReference type="AlphaFoldDB" id="A0A811NDR3"/>
<dbReference type="SUPFAM" id="SSF53098">
    <property type="entry name" value="Ribonuclease H-like"/>
    <property type="match status" value="1"/>
</dbReference>
<dbReference type="Pfam" id="PF02892">
    <property type="entry name" value="zf-BED"/>
    <property type="match status" value="1"/>
</dbReference>
<keyword evidence="3" id="KW-0862">Zinc</keyword>
<feature type="region of interest" description="Disordered" evidence="5">
    <location>
        <begin position="105"/>
        <end position="151"/>
    </location>
</feature>
<dbReference type="GO" id="GO:0006357">
    <property type="term" value="P:regulation of transcription by RNA polymerase II"/>
    <property type="evidence" value="ECO:0007669"/>
    <property type="project" value="TreeGrafter"/>
</dbReference>
<keyword evidence="8" id="KW-1185">Reference proteome</keyword>
<dbReference type="InterPro" id="IPR012337">
    <property type="entry name" value="RNaseH-like_sf"/>
</dbReference>
<feature type="compositionally biased region" description="Polar residues" evidence="5">
    <location>
        <begin position="651"/>
        <end position="660"/>
    </location>
</feature>
<evidence type="ECO:0000256" key="5">
    <source>
        <dbReference type="SAM" id="MobiDB-lite"/>
    </source>
</evidence>
<dbReference type="OrthoDB" id="1607513at2759"/>
<dbReference type="GO" id="GO:1990837">
    <property type="term" value="F:sequence-specific double-stranded DNA binding"/>
    <property type="evidence" value="ECO:0007669"/>
    <property type="project" value="TreeGrafter"/>
</dbReference>
<name>A0A811NDR3_9POAL</name>
<reference evidence="7" key="1">
    <citation type="submission" date="2020-10" db="EMBL/GenBank/DDBJ databases">
        <authorList>
            <person name="Han B."/>
            <person name="Lu T."/>
            <person name="Zhao Q."/>
            <person name="Huang X."/>
            <person name="Zhao Y."/>
        </authorList>
    </citation>
    <scope>NUCLEOTIDE SEQUENCE</scope>
</reference>
<feature type="compositionally biased region" description="Polar residues" evidence="5">
    <location>
        <begin position="564"/>
        <end position="575"/>
    </location>
</feature>
<feature type="domain" description="BED-type" evidence="6">
    <location>
        <begin position="497"/>
        <end position="557"/>
    </location>
</feature>
<sequence length="1055" mass="118719">MVDGVEYAVGNANIKSTDSPLFLGTKPKKNSLPSLWNHQAKCSPGIQIQKRQKLHEHTSLPSIQKSTAAANFDPKQKKLPIQLSSLRKGSGTTDAMAGQDLALLDTPTDTNRKNQEAIQNGSHEEPAAPKQMGIALPGISTDPNKKNQGTDQNISYEELVRKLAMDGHATSMVEQDGFWKLVAHLNPAVKIPSRIDLMRKTFNLFEQEKTKLKEKFSALYWMTFIDDSVASTVKTSLQKRNKSAAKRSLFVARYATHLLDEVIQVGLNELDTIMENSTKCSRMYPTPSLAHYPKCRYASVSTWTKAQKNCKYLEDFHRYKVLVHKFPSPDNLFDKVWNVKEKVLQGWTQPLIFKTEYFTIPESNIPSYHVRISPEWAVDRAIRCPAPRVGAPTQAGAEAGKSGGKMLSTSLHYPRVPISPDGGGFPGSATLQCSGYDLVSSGSGMSQDCDVSPNYIGEEDNGVEDVLDCANNDIGDGEESTGNIPGRLFSGTRTSKRLWSKVWEDFIPTFVDGKVVQAECMHCHRVFNYNSTNGTTGLRNHQFKCSPRTQKRPKQQVGRHLPSTRKSTPADSSDPNQKKLPFLLSRQNKCTGAADAVPVQELAFPDTHTNKNDKNQEVDQNGSHDVLAAPELSTDQHKNQSHGEIALPQQDFPNDSSQKNQKVDQKCSPEELVMILAIHGHLPRMMEQDGFRKVAACLNPMVNMPSHHDFIGNICDLFQQEKSKLKEKLAALRSRVCLSAYMWHYDPHLAFLCLTVHYINDEWEKQQNIITFSPMDPSCDAKEFSDITVEAIREWDLHDKVFSIVVDDVFVDDSVASNVKTSLQKWNKVNANRNLFVVRSATHLLDQVIHVGLDELNKIMEKSAKCPKYAKSSNHSAVQYPNIRYAASPEDWSTASEISEMLQHFHEYIDSMPNFPSPSNLFDTLKNVYSEAHSSSRYTSDKAFSKVVEKIKQKFKECWKFCFLHFCMPMVMDPKYSLKCIELFVEENGKHDYMHEVCDTFINLFNEYTDQVDDPNCTTGSKTCKGIVEDADSIIMTLSRITIIMTLSIDVVTDR</sequence>
<feature type="region of interest" description="Disordered" evidence="5">
    <location>
        <begin position="646"/>
        <end position="665"/>
    </location>
</feature>
<dbReference type="GO" id="GO:0005634">
    <property type="term" value="C:nucleus"/>
    <property type="evidence" value="ECO:0007669"/>
    <property type="project" value="TreeGrafter"/>
</dbReference>
<feature type="region of interest" description="Disordered" evidence="5">
    <location>
        <begin position="537"/>
        <end position="579"/>
    </location>
</feature>
<accession>A0A811NDR3</accession>
<keyword evidence="1" id="KW-0479">Metal-binding</keyword>
<dbReference type="InterPro" id="IPR036236">
    <property type="entry name" value="Znf_C2H2_sf"/>
</dbReference>
<proteinExistence type="predicted"/>
<dbReference type="SUPFAM" id="SSF57667">
    <property type="entry name" value="beta-beta-alpha zinc fingers"/>
    <property type="match status" value="1"/>
</dbReference>
<dbReference type="EMBL" id="CAJGYO010000003">
    <property type="protein sequence ID" value="CAD6219478.1"/>
    <property type="molecule type" value="Genomic_DNA"/>
</dbReference>
<evidence type="ECO:0000313" key="7">
    <source>
        <dbReference type="EMBL" id="CAD6219478.1"/>
    </source>
</evidence>
<gene>
    <name evidence="7" type="ORF">NCGR_LOCUS13116</name>
</gene>
<comment type="caution">
    <text evidence="7">The sequence shown here is derived from an EMBL/GenBank/DDBJ whole genome shotgun (WGS) entry which is preliminary data.</text>
</comment>
<evidence type="ECO:0000313" key="8">
    <source>
        <dbReference type="Proteomes" id="UP000604825"/>
    </source>
</evidence>
<dbReference type="PANTHER" id="PTHR34396:SF32">
    <property type="entry name" value="OS09G0382120 PROTEIN"/>
    <property type="match status" value="1"/>
</dbReference>
<dbReference type="InterPro" id="IPR053031">
    <property type="entry name" value="Cuticle_assoc_protein"/>
</dbReference>
<dbReference type="Proteomes" id="UP000604825">
    <property type="component" value="Unassembled WGS sequence"/>
</dbReference>
<dbReference type="PANTHER" id="PTHR34396">
    <property type="entry name" value="OS03G0264950 PROTEIN-RELATED"/>
    <property type="match status" value="1"/>
</dbReference>
<organism evidence="7 8">
    <name type="scientific">Miscanthus lutarioriparius</name>
    <dbReference type="NCBI Taxonomy" id="422564"/>
    <lineage>
        <taxon>Eukaryota</taxon>
        <taxon>Viridiplantae</taxon>
        <taxon>Streptophyta</taxon>
        <taxon>Embryophyta</taxon>
        <taxon>Tracheophyta</taxon>
        <taxon>Spermatophyta</taxon>
        <taxon>Magnoliopsida</taxon>
        <taxon>Liliopsida</taxon>
        <taxon>Poales</taxon>
        <taxon>Poaceae</taxon>
        <taxon>PACMAD clade</taxon>
        <taxon>Panicoideae</taxon>
        <taxon>Andropogonodae</taxon>
        <taxon>Andropogoneae</taxon>
        <taxon>Saccharinae</taxon>
        <taxon>Miscanthus</taxon>
    </lineage>
</organism>
<dbReference type="SMART" id="SM00614">
    <property type="entry name" value="ZnF_BED"/>
    <property type="match status" value="1"/>
</dbReference>
<dbReference type="InterPro" id="IPR025525">
    <property type="entry name" value="hAT-like_transposase_RNase-H"/>
</dbReference>
<dbReference type="Pfam" id="PF14372">
    <property type="entry name" value="hAT-like_RNase-H"/>
    <property type="match status" value="1"/>
</dbReference>
<evidence type="ECO:0000256" key="4">
    <source>
        <dbReference type="PROSITE-ProRule" id="PRU00027"/>
    </source>
</evidence>
<evidence type="ECO:0000256" key="2">
    <source>
        <dbReference type="ARBA" id="ARBA00022771"/>
    </source>
</evidence>
<keyword evidence="2 4" id="KW-0863">Zinc-finger</keyword>
<evidence type="ECO:0000256" key="1">
    <source>
        <dbReference type="ARBA" id="ARBA00022723"/>
    </source>
</evidence>
<dbReference type="PROSITE" id="PS50808">
    <property type="entry name" value="ZF_BED"/>
    <property type="match status" value="1"/>
</dbReference>
<evidence type="ECO:0000256" key="3">
    <source>
        <dbReference type="ARBA" id="ARBA00022833"/>
    </source>
</evidence>
<protein>
    <recommendedName>
        <fullName evidence="6">BED-type domain-containing protein</fullName>
    </recommendedName>
</protein>
<dbReference type="GO" id="GO:0008270">
    <property type="term" value="F:zinc ion binding"/>
    <property type="evidence" value="ECO:0007669"/>
    <property type="project" value="UniProtKB-KW"/>
</dbReference>